<dbReference type="EMBL" id="BAABCW010000012">
    <property type="protein sequence ID" value="GAA3512979.1"/>
    <property type="molecule type" value="Genomic_DNA"/>
</dbReference>
<dbReference type="SMART" id="SM00448">
    <property type="entry name" value="REC"/>
    <property type="match status" value="1"/>
</dbReference>
<proteinExistence type="predicted"/>
<dbReference type="SUPFAM" id="SSF52172">
    <property type="entry name" value="CheY-like"/>
    <property type="match status" value="1"/>
</dbReference>
<dbReference type="Gene3D" id="3.40.50.2300">
    <property type="match status" value="1"/>
</dbReference>
<dbReference type="Pfam" id="PF00072">
    <property type="entry name" value="Response_reg"/>
    <property type="match status" value="1"/>
</dbReference>
<dbReference type="Proteomes" id="UP001500459">
    <property type="component" value="Unassembled WGS sequence"/>
</dbReference>
<dbReference type="CDD" id="cd06170">
    <property type="entry name" value="LuxR_C_like"/>
    <property type="match status" value="1"/>
</dbReference>
<accession>A0ABP6UME5</accession>
<feature type="domain" description="Response regulatory" evidence="5">
    <location>
        <begin position="52"/>
        <end position="168"/>
    </location>
</feature>
<reference evidence="7" key="1">
    <citation type="journal article" date="2019" name="Int. J. Syst. Evol. Microbiol.">
        <title>The Global Catalogue of Microorganisms (GCM) 10K type strain sequencing project: providing services to taxonomists for standard genome sequencing and annotation.</title>
        <authorList>
            <consortium name="The Broad Institute Genomics Platform"/>
            <consortium name="The Broad Institute Genome Sequencing Center for Infectious Disease"/>
            <person name="Wu L."/>
            <person name="Ma J."/>
        </authorList>
    </citation>
    <scope>NUCLEOTIDE SEQUENCE [LARGE SCALE GENOMIC DNA]</scope>
    <source>
        <strain evidence="7">JCM 17106</strain>
    </source>
</reference>
<keyword evidence="1" id="KW-0597">Phosphoprotein</keyword>
<evidence type="ECO:0000313" key="6">
    <source>
        <dbReference type="EMBL" id="GAA3512979.1"/>
    </source>
</evidence>
<keyword evidence="2" id="KW-0238">DNA-binding</keyword>
<dbReference type="InterPro" id="IPR000792">
    <property type="entry name" value="Tscrpt_reg_LuxR_C"/>
</dbReference>
<dbReference type="CDD" id="cd17535">
    <property type="entry name" value="REC_NarL-like"/>
    <property type="match status" value="1"/>
</dbReference>
<dbReference type="InterPro" id="IPR016032">
    <property type="entry name" value="Sig_transdc_resp-reg_C-effctor"/>
</dbReference>
<keyword evidence="7" id="KW-1185">Reference proteome</keyword>
<evidence type="ECO:0000259" key="5">
    <source>
        <dbReference type="PROSITE" id="PS50110"/>
    </source>
</evidence>
<dbReference type="InterPro" id="IPR001789">
    <property type="entry name" value="Sig_transdc_resp-reg_receiver"/>
</dbReference>
<gene>
    <name evidence="6" type="ORF">GCM10022393_28510</name>
</gene>
<organism evidence="6 7">
    <name type="scientific">Aquimarina addita</name>
    <dbReference type="NCBI Taxonomy" id="870485"/>
    <lineage>
        <taxon>Bacteria</taxon>
        <taxon>Pseudomonadati</taxon>
        <taxon>Bacteroidota</taxon>
        <taxon>Flavobacteriia</taxon>
        <taxon>Flavobacteriales</taxon>
        <taxon>Flavobacteriaceae</taxon>
        <taxon>Aquimarina</taxon>
    </lineage>
</organism>
<name>A0ABP6UME5_9FLAO</name>
<dbReference type="PANTHER" id="PTHR43214">
    <property type="entry name" value="TWO-COMPONENT RESPONSE REGULATOR"/>
    <property type="match status" value="1"/>
</dbReference>
<dbReference type="PROSITE" id="PS50110">
    <property type="entry name" value="RESPONSE_REGULATORY"/>
    <property type="match status" value="1"/>
</dbReference>
<dbReference type="Pfam" id="PF00196">
    <property type="entry name" value="GerE"/>
    <property type="match status" value="1"/>
</dbReference>
<dbReference type="SMART" id="SM00421">
    <property type="entry name" value="HTH_LUXR"/>
    <property type="match status" value="1"/>
</dbReference>
<comment type="caution">
    <text evidence="3">Lacks conserved residue(s) required for the propagation of feature annotation.</text>
</comment>
<dbReference type="PROSITE" id="PS50043">
    <property type="entry name" value="HTH_LUXR_2"/>
    <property type="match status" value="1"/>
</dbReference>
<feature type="domain" description="HTH luxR-type" evidence="4">
    <location>
        <begin position="192"/>
        <end position="257"/>
    </location>
</feature>
<comment type="caution">
    <text evidence="6">The sequence shown here is derived from an EMBL/GenBank/DDBJ whole genome shotgun (WGS) entry which is preliminary data.</text>
</comment>
<evidence type="ECO:0000256" key="2">
    <source>
        <dbReference type="ARBA" id="ARBA00023125"/>
    </source>
</evidence>
<sequence>MTCYNALFNDNRIKKSVRIAVLSNFVKKAYPDKMLTQSINKLTLSIEKRMTNILIADHHPITRKGIVSLLRNSEDFEIIGKVSNGNEMYDILKMNTPDVLIMELDLPQINGIMALRTIKKEFSGIKVIIFSSHPEEMYALSAIKAGASAYLSKTVPTKTLKKAIERVARGGIYLNDNLTQQLANGNTSENNMVVKYKKLSSREIEVLNLLSSGKRNKDIASTLSINEKTVSTYKTRLLKKLKVDNLADLIHQSRLLHIN</sequence>
<evidence type="ECO:0000259" key="4">
    <source>
        <dbReference type="PROSITE" id="PS50043"/>
    </source>
</evidence>
<evidence type="ECO:0000256" key="1">
    <source>
        <dbReference type="ARBA" id="ARBA00022553"/>
    </source>
</evidence>
<evidence type="ECO:0000313" key="7">
    <source>
        <dbReference type="Proteomes" id="UP001500459"/>
    </source>
</evidence>
<dbReference type="InterPro" id="IPR039420">
    <property type="entry name" value="WalR-like"/>
</dbReference>
<dbReference type="PROSITE" id="PS00622">
    <property type="entry name" value="HTH_LUXR_1"/>
    <property type="match status" value="1"/>
</dbReference>
<dbReference type="PRINTS" id="PR00038">
    <property type="entry name" value="HTHLUXR"/>
</dbReference>
<dbReference type="InterPro" id="IPR058245">
    <property type="entry name" value="NreC/VraR/RcsB-like_REC"/>
</dbReference>
<evidence type="ECO:0000256" key="3">
    <source>
        <dbReference type="PROSITE-ProRule" id="PRU00169"/>
    </source>
</evidence>
<dbReference type="PANTHER" id="PTHR43214:SF43">
    <property type="entry name" value="TWO-COMPONENT RESPONSE REGULATOR"/>
    <property type="match status" value="1"/>
</dbReference>
<dbReference type="SUPFAM" id="SSF46894">
    <property type="entry name" value="C-terminal effector domain of the bipartite response regulators"/>
    <property type="match status" value="1"/>
</dbReference>
<dbReference type="InterPro" id="IPR011006">
    <property type="entry name" value="CheY-like_superfamily"/>
</dbReference>
<protein>
    <submittedName>
        <fullName evidence="6">Response regulator transcription factor</fullName>
    </submittedName>
</protein>